<accession>A0A1G5JK47</accession>
<dbReference type="RefSeq" id="WP_092215618.1">
    <property type="nucleotide sequence ID" value="NZ_FMUX01000032.1"/>
</dbReference>
<evidence type="ECO:0000313" key="2">
    <source>
        <dbReference type="Proteomes" id="UP000198870"/>
    </source>
</evidence>
<name>A0A1G5JK47_9BACT</name>
<proteinExistence type="predicted"/>
<gene>
    <name evidence="1" type="ORF">SAMN05216233_13211</name>
</gene>
<dbReference type="AlphaFoldDB" id="A0A1G5JK47"/>
<evidence type="ECO:0000313" key="1">
    <source>
        <dbReference type="EMBL" id="SCY88271.1"/>
    </source>
</evidence>
<organism evidence="1 2">
    <name type="scientific">Desulfoluna spongiiphila</name>
    <dbReference type="NCBI Taxonomy" id="419481"/>
    <lineage>
        <taxon>Bacteria</taxon>
        <taxon>Pseudomonadati</taxon>
        <taxon>Thermodesulfobacteriota</taxon>
        <taxon>Desulfobacteria</taxon>
        <taxon>Desulfobacterales</taxon>
        <taxon>Desulfolunaceae</taxon>
        <taxon>Desulfoluna</taxon>
    </lineage>
</organism>
<reference evidence="1 2" key="1">
    <citation type="submission" date="2016-10" db="EMBL/GenBank/DDBJ databases">
        <authorList>
            <person name="de Groot N.N."/>
        </authorList>
    </citation>
    <scope>NUCLEOTIDE SEQUENCE [LARGE SCALE GENOMIC DNA]</scope>
    <source>
        <strain evidence="1 2">AA1</strain>
    </source>
</reference>
<dbReference type="EMBL" id="FMUX01000032">
    <property type="protein sequence ID" value="SCY88271.1"/>
    <property type="molecule type" value="Genomic_DNA"/>
</dbReference>
<dbReference type="Proteomes" id="UP000198870">
    <property type="component" value="Unassembled WGS sequence"/>
</dbReference>
<dbReference type="STRING" id="419481.SAMN05216233_13211"/>
<protein>
    <submittedName>
        <fullName evidence="1">Uncharacterized protein</fullName>
    </submittedName>
</protein>
<sequence>MSLSNSALKGLIVGEMTAQGIEVAGDHAWAEKLAAAVANAVVAHITASAQVTVSGGSSAGTYKVA</sequence>
<keyword evidence="2" id="KW-1185">Reference proteome</keyword>